<organism evidence="1 2">
    <name type="scientific">Sinanodonta woodiana</name>
    <name type="common">Chinese pond mussel</name>
    <name type="synonym">Anodonta woodiana</name>
    <dbReference type="NCBI Taxonomy" id="1069815"/>
    <lineage>
        <taxon>Eukaryota</taxon>
        <taxon>Metazoa</taxon>
        <taxon>Spiralia</taxon>
        <taxon>Lophotrochozoa</taxon>
        <taxon>Mollusca</taxon>
        <taxon>Bivalvia</taxon>
        <taxon>Autobranchia</taxon>
        <taxon>Heteroconchia</taxon>
        <taxon>Palaeoheterodonta</taxon>
        <taxon>Unionida</taxon>
        <taxon>Unionoidea</taxon>
        <taxon>Unionidae</taxon>
        <taxon>Unioninae</taxon>
        <taxon>Sinanodonta</taxon>
    </lineage>
</organism>
<dbReference type="AlphaFoldDB" id="A0ABD3XTQ5"/>
<reference evidence="1 2" key="1">
    <citation type="submission" date="2024-11" db="EMBL/GenBank/DDBJ databases">
        <title>Chromosome-level genome assembly of the freshwater bivalve Anodonta woodiana.</title>
        <authorList>
            <person name="Chen X."/>
        </authorList>
    </citation>
    <scope>NUCLEOTIDE SEQUENCE [LARGE SCALE GENOMIC DNA]</scope>
    <source>
        <strain evidence="1">MN2024</strain>
        <tissue evidence="1">Gills</tissue>
    </source>
</reference>
<sequence length="57" mass="6065">RETKATVTCQYDYTCSGFTGICNNKTRTCDDICCDDKTKGYSSICCTSSSDTGAIAG</sequence>
<accession>A0ABD3XTQ5</accession>
<feature type="non-terminal residue" evidence="1">
    <location>
        <position position="1"/>
    </location>
</feature>
<gene>
    <name evidence="1" type="ORF">ACJMK2_001935</name>
</gene>
<feature type="non-terminal residue" evidence="1">
    <location>
        <position position="57"/>
    </location>
</feature>
<name>A0ABD3XTQ5_SINWO</name>
<dbReference type="Proteomes" id="UP001634394">
    <property type="component" value="Unassembled WGS sequence"/>
</dbReference>
<evidence type="ECO:0000313" key="1">
    <source>
        <dbReference type="EMBL" id="KAL3889599.1"/>
    </source>
</evidence>
<evidence type="ECO:0000313" key="2">
    <source>
        <dbReference type="Proteomes" id="UP001634394"/>
    </source>
</evidence>
<dbReference type="EMBL" id="JBJQND010000001">
    <property type="protein sequence ID" value="KAL3889599.1"/>
    <property type="molecule type" value="Genomic_DNA"/>
</dbReference>
<protein>
    <submittedName>
        <fullName evidence="1">Uncharacterized protein</fullName>
    </submittedName>
</protein>
<comment type="caution">
    <text evidence="1">The sequence shown here is derived from an EMBL/GenBank/DDBJ whole genome shotgun (WGS) entry which is preliminary data.</text>
</comment>
<keyword evidence="2" id="KW-1185">Reference proteome</keyword>
<proteinExistence type="predicted"/>